<protein>
    <submittedName>
        <fullName evidence="1">Uncharacterized protein</fullName>
    </submittedName>
</protein>
<dbReference type="AlphaFoldDB" id="C0BA75"/>
<sequence length="148" mass="17332">MFQTSKEYKESMKRPIRNESYMKIQLGLINQEAQQSAELENTDYTTFSDPKSLFRQHTVKRYATYEQDMFKADGSMYFLPENADEYWLDGYTCNELFSSEMHIKFDFGCGKSDIKGLTIKFGECYPTKFSVVTDDGLSIEFKNSKQIF</sequence>
<name>C0BA75_9FIRM</name>
<accession>C0BA75</accession>
<proteinExistence type="predicted"/>
<dbReference type="HOGENOM" id="CLU_1755730_0_0_9"/>
<comment type="caution">
    <text evidence="1">The sequence shown here is derived from an EMBL/GenBank/DDBJ whole genome shotgun (WGS) entry which is preliminary data.</text>
</comment>
<gene>
    <name evidence="1" type="ORF">COPCOM_02707</name>
</gene>
<dbReference type="EMBL" id="ABVR01000041">
    <property type="protein sequence ID" value="EEG89717.1"/>
    <property type="molecule type" value="Genomic_DNA"/>
</dbReference>
<reference evidence="1 2" key="1">
    <citation type="submission" date="2009-02" db="EMBL/GenBank/DDBJ databases">
        <authorList>
            <person name="Fulton L."/>
            <person name="Clifton S."/>
            <person name="Fulton B."/>
            <person name="Xu J."/>
            <person name="Minx P."/>
            <person name="Pepin K.H."/>
            <person name="Johnson M."/>
            <person name="Bhonagiri V."/>
            <person name="Nash W.E."/>
            <person name="Mardis E.R."/>
            <person name="Wilson R.K."/>
        </authorList>
    </citation>
    <scope>NUCLEOTIDE SEQUENCE [LARGE SCALE GENOMIC DNA]</scope>
    <source>
        <strain evidence="1 2">ATCC 27758</strain>
    </source>
</reference>
<evidence type="ECO:0000313" key="2">
    <source>
        <dbReference type="Proteomes" id="UP000003793"/>
    </source>
</evidence>
<evidence type="ECO:0000313" key="1">
    <source>
        <dbReference type="EMBL" id="EEG89717.1"/>
    </source>
</evidence>
<dbReference type="Proteomes" id="UP000003793">
    <property type="component" value="Unassembled WGS sequence"/>
</dbReference>
<organism evidence="1 2">
    <name type="scientific">Coprococcus comes ATCC 27758</name>
    <dbReference type="NCBI Taxonomy" id="470146"/>
    <lineage>
        <taxon>Bacteria</taxon>
        <taxon>Bacillati</taxon>
        <taxon>Bacillota</taxon>
        <taxon>Clostridia</taxon>
        <taxon>Lachnospirales</taxon>
        <taxon>Lachnospiraceae</taxon>
        <taxon>Coprococcus</taxon>
    </lineage>
</organism>
<reference evidence="1 2" key="2">
    <citation type="submission" date="2009-03" db="EMBL/GenBank/DDBJ databases">
        <title>Draft genome sequence of Coprococcus comes (ATCC 27758).</title>
        <authorList>
            <person name="Sudarsanam P."/>
            <person name="Ley R."/>
            <person name="Guruge J."/>
            <person name="Turnbaugh P.J."/>
            <person name="Mahowald M."/>
            <person name="Liep D."/>
            <person name="Gordon J."/>
        </authorList>
    </citation>
    <scope>NUCLEOTIDE SEQUENCE [LARGE SCALE GENOMIC DNA]</scope>
    <source>
        <strain evidence="1 2">ATCC 27758</strain>
    </source>
</reference>